<feature type="transmembrane region" description="Helical" evidence="8">
    <location>
        <begin position="289"/>
        <end position="309"/>
    </location>
</feature>
<comment type="caution">
    <text evidence="9">The sequence shown here is derived from an EMBL/GenBank/DDBJ whole genome shotgun (WGS) entry which is preliminary data.</text>
</comment>
<dbReference type="PANTHER" id="PTHR36838">
    <property type="entry name" value="AUXIN EFFLUX CARRIER FAMILY PROTEIN"/>
    <property type="match status" value="1"/>
</dbReference>
<evidence type="ECO:0000313" key="10">
    <source>
        <dbReference type="Proteomes" id="UP000248606"/>
    </source>
</evidence>
<evidence type="ECO:0000256" key="1">
    <source>
        <dbReference type="ARBA" id="ARBA00004651"/>
    </source>
</evidence>
<organism evidence="9 10">
    <name type="scientific">Lawsonella clevelandensis</name>
    <dbReference type="NCBI Taxonomy" id="1528099"/>
    <lineage>
        <taxon>Bacteria</taxon>
        <taxon>Bacillati</taxon>
        <taxon>Actinomycetota</taxon>
        <taxon>Actinomycetes</taxon>
        <taxon>Mycobacteriales</taxon>
        <taxon>Lawsonellaceae</taxon>
        <taxon>Lawsonella</taxon>
    </lineage>
</organism>
<feature type="transmembrane region" description="Helical" evidence="8">
    <location>
        <begin position="168"/>
        <end position="188"/>
    </location>
</feature>
<dbReference type="Proteomes" id="UP000248606">
    <property type="component" value="Unassembled WGS sequence"/>
</dbReference>
<feature type="transmembrane region" description="Helical" evidence="8">
    <location>
        <begin position="226"/>
        <end position="245"/>
    </location>
</feature>
<dbReference type="InterPro" id="IPR004776">
    <property type="entry name" value="Mem_transp_PIN-like"/>
</dbReference>
<evidence type="ECO:0000256" key="8">
    <source>
        <dbReference type="SAM" id="Phobius"/>
    </source>
</evidence>
<keyword evidence="6 8" id="KW-1133">Transmembrane helix</keyword>
<dbReference type="PANTHER" id="PTHR36838:SF3">
    <property type="entry name" value="TRANSPORTER AUXIN EFFLUX CARRIER EC FAMILY"/>
    <property type="match status" value="1"/>
</dbReference>
<feature type="transmembrane region" description="Helical" evidence="8">
    <location>
        <begin position="6"/>
        <end position="22"/>
    </location>
</feature>
<gene>
    <name evidence="9" type="ORF">DI579_00190</name>
</gene>
<dbReference type="Gene3D" id="1.20.1530.20">
    <property type="match status" value="1"/>
</dbReference>
<evidence type="ECO:0008006" key="11">
    <source>
        <dbReference type="Google" id="ProtNLM"/>
    </source>
</evidence>
<evidence type="ECO:0000256" key="2">
    <source>
        <dbReference type="ARBA" id="ARBA00010145"/>
    </source>
</evidence>
<dbReference type="GO" id="GO:0055085">
    <property type="term" value="P:transmembrane transport"/>
    <property type="evidence" value="ECO:0007669"/>
    <property type="project" value="InterPro"/>
</dbReference>
<name>A0A2W5ICZ3_9ACTN</name>
<dbReference type="InterPro" id="IPR038770">
    <property type="entry name" value="Na+/solute_symporter_sf"/>
</dbReference>
<accession>A0A2W5ICZ3</accession>
<reference evidence="9 10" key="1">
    <citation type="submission" date="2017-08" db="EMBL/GenBank/DDBJ databases">
        <title>Infants hospitalized years apart are colonized by the same room-sourced microbial strains.</title>
        <authorList>
            <person name="Brooks B."/>
            <person name="Olm M.R."/>
            <person name="Firek B.A."/>
            <person name="Baker R."/>
            <person name="Thomas B.C."/>
            <person name="Morowitz M.J."/>
            <person name="Banfield J.F."/>
        </authorList>
    </citation>
    <scope>NUCLEOTIDE SEQUENCE [LARGE SCALE GENOMIC DNA]</scope>
    <source>
        <strain evidence="9">S2_006_000_R1_57</strain>
    </source>
</reference>
<feature type="transmembrane region" description="Helical" evidence="8">
    <location>
        <begin position="94"/>
        <end position="118"/>
    </location>
</feature>
<feature type="transmembrane region" description="Helical" evidence="8">
    <location>
        <begin position="257"/>
        <end position="277"/>
    </location>
</feature>
<evidence type="ECO:0000256" key="7">
    <source>
        <dbReference type="ARBA" id="ARBA00023136"/>
    </source>
</evidence>
<evidence type="ECO:0000256" key="6">
    <source>
        <dbReference type="ARBA" id="ARBA00022989"/>
    </source>
</evidence>
<evidence type="ECO:0000313" key="9">
    <source>
        <dbReference type="EMBL" id="PZP89640.1"/>
    </source>
</evidence>
<keyword evidence="7 8" id="KW-0472">Membrane</keyword>
<feature type="transmembrane region" description="Helical" evidence="8">
    <location>
        <begin position="124"/>
        <end position="147"/>
    </location>
</feature>
<feature type="transmembrane region" description="Helical" evidence="8">
    <location>
        <begin position="34"/>
        <end position="53"/>
    </location>
</feature>
<sequence>MLGVLHGFGVIAIIIAIGYLLGRLRILSEEMARGLNNICFWIATPSLLFDTLIKADLKSVFSVHLSVAVFANAVTSLLFILISYLWLKRKPAELVIGGLAAGYVNSANLGIPIALYVIHDTTAFVPILLFQTILLCPLTLSLLDYLVLDHSEQKTWERLLQPLKNPMVIFGLAGLIFALGHWTPPTIVSEPLHLIGQTAVPCGLLGFGHSFYGVKVMEKGITPRRDVALAVTLKSVVMPFIAWLFGRFALHLDPQTLFAVCVCAALPTAVNVYIFATRYNTARYLARDAGFLSTILAIPVILIISALLLPT</sequence>
<evidence type="ECO:0000256" key="4">
    <source>
        <dbReference type="ARBA" id="ARBA00022475"/>
    </source>
</evidence>
<keyword evidence="4" id="KW-1003">Cell membrane</keyword>
<feature type="transmembrane region" description="Helical" evidence="8">
    <location>
        <begin position="194"/>
        <end position="214"/>
    </location>
</feature>
<proteinExistence type="inferred from homology"/>
<dbReference type="Pfam" id="PF03547">
    <property type="entry name" value="Mem_trans"/>
    <property type="match status" value="1"/>
</dbReference>
<keyword evidence="3" id="KW-0813">Transport</keyword>
<dbReference type="RefSeq" id="WP_290595595.1">
    <property type="nucleotide sequence ID" value="NZ_CAKZIO010000003.1"/>
</dbReference>
<keyword evidence="5 8" id="KW-0812">Transmembrane</keyword>
<evidence type="ECO:0000256" key="5">
    <source>
        <dbReference type="ARBA" id="ARBA00022692"/>
    </source>
</evidence>
<feature type="transmembrane region" description="Helical" evidence="8">
    <location>
        <begin position="65"/>
        <end position="87"/>
    </location>
</feature>
<dbReference type="EMBL" id="QFOZ01000001">
    <property type="protein sequence ID" value="PZP89640.1"/>
    <property type="molecule type" value="Genomic_DNA"/>
</dbReference>
<dbReference type="GO" id="GO:0005886">
    <property type="term" value="C:plasma membrane"/>
    <property type="evidence" value="ECO:0007669"/>
    <property type="project" value="UniProtKB-SubCell"/>
</dbReference>
<evidence type="ECO:0000256" key="3">
    <source>
        <dbReference type="ARBA" id="ARBA00022448"/>
    </source>
</evidence>
<comment type="similarity">
    <text evidence="2">Belongs to the auxin efflux carrier (TC 2.A.69) family.</text>
</comment>
<comment type="subcellular location">
    <subcellularLocation>
        <location evidence="1">Cell membrane</location>
        <topology evidence="1">Multi-pass membrane protein</topology>
    </subcellularLocation>
</comment>
<protein>
    <recommendedName>
        <fullName evidence="11">AEC family transporter</fullName>
    </recommendedName>
</protein>
<dbReference type="AlphaFoldDB" id="A0A2W5ICZ3"/>